<dbReference type="OrthoDB" id="660922at2"/>
<protein>
    <submittedName>
        <fullName evidence="1">Uncharacterized protein</fullName>
    </submittedName>
</protein>
<dbReference type="RefSeq" id="WP_109929644.1">
    <property type="nucleotide sequence ID" value="NZ_QGNY01000003.1"/>
</dbReference>
<reference evidence="2" key="1">
    <citation type="submission" date="2018-05" db="EMBL/GenBank/DDBJ databases">
        <title>Pedobacter paludis sp. nov., isolated from wetland soil.</title>
        <authorList>
            <person name="Zhang Y."/>
        </authorList>
    </citation>
    <scope>NUCLEOTIDE SEQUENCE [LARGE SCALE GENOMIC DNA]</scope>
    <source>
        <strain evidence="2">R-8</strain>
    </source>
</reference>
<gene>
    <name evidence="1" type="ORF">DF947_10535</name>
</gene>
<proteinExistence type="predicted"/>
<evidence type="ECO:0000313" key="2">
    <source>
        <dbReference type="Proteomes" id="UP000245391"/>
    </source>
</evidence>
<organism evidence="1 2">
    <name type="scientific">Pedobacter paludis</name>
    <dbReference type="NCBI Taxonomy" id="2203212"/>
    <lineage>
        <taxon>Bacteria</taxon>
        <taxon>Pseudomonadati</taxon>
        <taxon>Bacteroidota</taxon>
        <taxon>Sphingobacteriia</taxon>
        <taxon>Sphingobacteriales</taxon>
        <taxon>Sphingobacteriaceae</taxon>
        <taxon>Pedobacter</taxon>
    </lineage>
</organism>
<sequence length="147" mass="17007">MVRKSILDGLWNYILENNPDLMFSLQCNGQVECYLREKTDGIMPLAVSMEQEGAALEAIVKNCLETLTRQLRPSKYLYMRDLMKSEFPREYTALREAGVLTQRVILMIDACKEIFEAYDFSMATESDRFLRYAVTQKVSSILNTHES</sequence>
<accession>A0A317F2C8</accession>
<evidence type="ECO:0000313" key="1">
    <source>
        <dbReference type="EMBL" id="PWS32197.1"/>
    </source>
</evidence>
<dbReference type="Proteomes" id="UP000245391">
    <property type="component" value="Unassembled WGS sequence"/>
</dbReference>
<dbReference type="EMBL" id="QGNY01000003">
    <property type="protein sequence ID" value="PWS32197.1"/>
    <property type="molecule type" value="Genomic_DNA"/>
</dbReference>
<name>A0A317F2C8_9SPHI</name>
<keyword evidence="2" id="KW-1185">Reference proteome</keyword>
<comment type="caution">
    <text evidence="1">The sequence shown here is derived from an EMBL/GenBank/DDBJ whole genome shotgun (WGS) entry which is preliminary data.</text>
</comment>
<dbReference type="AlphaFoldDB" id="A0A317F2C8"/>